<feature type="transmembrane region" description="Helical" evidence="8">
    <location>
        <begin position="86"/>
        <end position="110"/>
    </location>
</feature>
<dbReference type="PROSITE" id="PS50850">
    <property type="entry name" value="MFS"/>
    <property type="match status" value="1"/>
</dbReference>
<feature type="transmembrane region" description="Helical" evidence="8">
    <location>
        <begin position="319"/>
        <end position="342"/>
    </location>
</feature>
<evidence type="ECO:0000256" key="1">
    <source>
        <dbReference type="ARBA" id="ARBA00004651"/>
    </source>
</evidence>
<comment type="similarity">
    <text evidence="2 7">Belongs to the major facilitator superfamily. Sugar transporter (TC 2.A.1.1) family.</text>
</comment>
<evidence type="ECO:0000259" key="9">
    <source>
        <dbReference type="PROSITE" id="PS50850"/>
    </source>
</evidence>
<dbReference type="EMBL" id="JACBZP010000001">
    <property type="protein sequence ID" value="NYI65983.1"/>
    <property type="molecule type" value="Genomic_DNA"/>
</dbReference>
<dbReference type="RefSeq" id="WP_218852206.1">
    <property type="nucleotide sequence ID" value="NZ_JACBZP010000001.1"/>
</dbReference>
<feature type="transmembrane region" description="Helical" evidence="8">
    <location>
        <begin position="288"/>
        <end position="310"/>
    </location>
</feature>
<organism evidence="10 11">
    <name type="scientific">Spelaeicoccus albus</name>
    <dbReference type="NCBI Taxonomy" id="1280376"/>
    <lineage>
        <taxon>Bacteria</taxon>
        <taxon>Bacillati</taxon>
        <taxon>Actinomycetota</taxon>
        <taxon>Actinomycetes</taxon>
        <taxon>Micrococcales</taxon>
        <taxon>Brevibacteriaceae</taxon>
        <taxon>Spelaeicoccus</taxon>
    </lineage>
</organism>
<keyword evidence="11" id="KW-1185">Reference proteome</keyword>
<dbReference type="InterPro" id="IPR005828">
    <property type="entry name" value="MFS_sugar_transport-like"/>
</dbReference>
<proteinExistence type="inferred from homology"/>
<dbReference type="PRINTS" id="PR00171">
    <property type="entry name" value="SUGRTRNSPORT"/>
</dbReference>
<dbReference type="InterPro" id="IPR005829">
    <property type="entry name" value="Sugar_transporter_CS"/>
</dbReference>
<reference evidence="10 11" key="1">
    <citation type="submission" date="2020-07" db="EMBL/GenBank/DDBJ databases">
        <title>Sequencing the genomes of 1000 actinobacteria strains.</title>
        <authorList>
            <person name="Klenk H.-P."/>
        </authorList>
    </citation>
    <scope>NUCLEOTIDE SEQUENCE [LARGE SCALE GENOMIC DNA]</scope>
    <source>
        <strain evidence="10 11">DSM 26341</strain>
    </source>
</reference>
<accession>A0A7Z0AAB6</accession>
<keyword evidence="3 7" id="KW-0813">Transport</keyword>
<dbReference type="PANTHER" id="PTHR48020">
    <property type="entry name" value="PROTON MYO-INOSITOL COTRANSPORTER"/>
    <property type="match status" value="1"/>
</dbReference>
<keyword evidence="4 8" id="KW-0812">Transmembrane</keyword>
<evidence type="ECO:0000256" key="3">
    <source>
        <dbReference type="ARBA" id="ARBA00022448"/>
    </source>
</evidence>
<dbReference type="Gene3D" id="1.20.1250.20">
    <property type="entry name" value="MFS general substrate transporter like domains"/>
    <property type="match status" value="1"/>
</dbReference>
<feature type="transmembrane region" description="Helical" evidence="8">
    <location>
        <begin position="348"/>
        <end position="373"/>
    </location>
</feature>
<dbReference type="InterPro" id="IPR036259">
    <property type="entry name" value="MFS_trans_sf"/>
</dbReference>
<feature type="transmembrane region" description="Helical" evidence="8">
    <location>
        <begin position="385"/>
        <end position="408"/>
    </location>
</feature>
<evidence type="ECO:0000256" key="2">
    <source>
        <dbReference type="ARBA" id="ARBA00010992"/>
    </source>
</evidence>
<keyword evidence="6 8" id="KW-0472">Membrane</keyword>
<evidence type="ECO:0000313" key="11">
    <source>
        <dbReference type="Proteomes" id="UP000539111"/>
    </source>
</evidence>
<protein>
    <submittedName>
        <fullName evidence="10">Sugar porter (SP) family MFS transporter</fullName>
    </submittedName>
</protein>
<comment type="caution">
    <text evidence="10">The sequence shown here is derived from an EMBL/GenBank/DDBJ whole genome shotgun (WGS) entry which is preliminary data.</text>
</comment>
<sequence length="460" mass="49005">MSSTGTTESTVFSARFPTIMAIVAATVGLIYGYDNGSISGALPFLTKQFHLSASMQGAVTSVTVFGSIVGAIVGGRLADTIGRKKMMLLIALGFGVFALLSAIPVGIWWLLPMRTCMGLCIGTSIVVAPMFIAEFAPSKRRGSLLVGFQIAQTIGIIAANFVGYGFSFSGNWEFMLGIACVPAFGIAIVLARFPDTPRWYLLKGLRERGVAALRKIEPPELVDARLAEIDEDLASSSGKVRELFTKRFAKATFFVIGFGFLVQITGINAIIYYAPIIFQSIGLPITEAILVGAVIQVAAFIAEIVAFFVVDRAGRRPTLLIGVAAMAVSAGAMAALFVTGSFDGAGQYLAFASIMVFNMAFNFSLGSLVWVYASECFPARLRGAGSSLLLTSDLVANLIVAQVFLVALDSAGGGWTFGAFMALSIIAWIFVLRLAPETKGRSLEEIRGYWDNGARWGHAH</sequence>
<dbReference type="GO" id="GO:0005886">
    <property type="term" value="C:plasma membrane"/>
    <property type="evidence" value="ECO:0007669"/>
    <property type="project" value="UniProtKB-SubCell"/>
</dbReference>
<dbReference type="GO" id="GO:0022857">
    <property type="term" value="F:transmembrane transporter activity"/>
    <property type="evidence" value="ECO:0007669"/>
    <property type="project" value="InterPro"/>
</dbReference>
<dbReference type="NCBIfam" id="TIGR00879">
    <property type="entry name" value="SP"/>
    <property type="match status" value="1"/>
</dbReference>
<keyword evidence="5 8" id="KW-1133">Transmembrane helix</keyword>
<dbReference type="InterPro" id="IPR020846">
    <property type="entry name" value="MFS_dom"/>
</dbReference>
<evidence type="ECO:0000256" key="6">
    <source>
        <dbReference type="ARBA" id="ARBA00023136"/>
    </source>
</evidence>
<dbReference type="Proteomes" id="UP000539111">
    <property type="component" value="Unassembled WGS sequence"/>
</dbReference>
<dbReference type="AlphaFoldDB" id="A0A7Z0AAB6"/>
<name>A0A7Z0AAB6_9MICO</name>
<feature type="transmembrane region" description="Helical" evidence="8">
    <location>
        <begin position="174"/>
        <end position="193"/>
    </location>
</feature>
<evidence type="ECO:0000256" key="7">
    <source>
        <dbReference type="RuleBase" id="RU003346"/>
    </source>
</evidence>
<gene>
    <name evidence="10" type="ORF">BJY26_000289</name>
</gene>
<dbReference type="SUPFAM" id="SSF103473">
    <property type="entry name" value="MFS general substrate transporter"/>
    <property type="match status" value="1"/>
</dbReference>
<dbReference type="Pfam" id="PF00083">
    <property type="entry name" value="Sugar_tr"/>
    <property type="match status" value="1"/>
</dbReference>
<feature type="transmembrane region" description="Helical" evidence="8">
    <location>
        <begin position="53"/>
        <end position="74"/>
    </location>
</feature>
<evidence type="ECO:0000256" key="5">
    <source>
        <dbReference type="ARBA" id="ARBA00022989"/>
    </source>
</evidence>
<feature type="transmembrane region" description="Helical" evidence="8">
    <location>
        <begin position="251"/>
        <end position="276"/>
    </location>
</feature>
<comment type="subcellular location">
    <subcellularLocation>
        <location evidence="1">Cell membrane</location>
        <topology evidence="1">Multi-pass membrane protein</topology>
    </subcellularLocation>
</comment>
<dbReference type="PANTHER" id="PTHR48020:SF12">
    <property type="entry name" value="PROTON MYO-INOSITOL COTRANSPORTER"/>
    <property type="match status" value="1"/>
</dbReference>
<dbReference type="InterPro" id="IPR050814">
    <property type="entry name" value="Myo-inositol_Transporter"/>
</dbReference>
<dbReference type="InterPro" id="IPR003663">
    <property type="entry name" value="Sugar/inositol_transpt"/>
</dbReference>
<feature type="transmembrane region" description="Helical" evidence="8">
    <location>
        <begin position="414"/>
        <end position="435"/>
    </location>
</feature>
<feature type="domain" description="Major facilitator superfamily (MFS) profile" evidence="9">
    <location>
        <begin position="20"/>
        <end position="439"/>
    </location>
</feature>
<feature type="transmembrane region" description="Helical" evidence="8">
    <location>
        <begin position="12"/>
        <end position="33"/>
    </location>
</feature>
<evidence type="ECO:0000313" key="10">
    <source>
        <dbReference type="EMBL" id="NYI65983.1"/>
    </source>
</evidence>
<evidence type="ECO:0000256" key="4">
    <source>
        <dbReference type="ARBA" id="ARBA00022692"/>
    </source>
</evidence>
<feature type="transmembrane region" description="Helical" evidence="8">
    <location>
        <begin position="143"/>
        <end position="162"/>
    </location>
</feature>
<evidence type="ECO:0000256" key="8">
    <source>
        <dbReference type="SAM" id="Phobius"/>
    </source>
</evidence>
<feature type="transmembrane region" description="Helical" evidence="8">
    <location>
        <begin position="116"/>
        <end position="136"/>
    </location>
</feature>
<dbReference type="PROSITE" id="PS00216">
    <property type="entry name" value="SUGAR_TRANSPORT_1"/>
    <property type="match status" value="1"/>
</dbReference>